<feature type="compositionally biased region" description="Low complexity" evidence="2">
    <location>
        <begin position="35"/>
        <end position="59"/>
    </location>
</feature>
<organism evidence="5">
    <name type="scientific">Prasinoderma coloniale</name>
    <dbReference type="NCBI Taxonomy" id="156133"/>
    <lineage>
        <taxon>Eukaryota</taxon>
        <taxon>Viridiplantae</taxon>
        <taxon>Prasinodermophyta</taxon>
        <taxon>Prasinodermophyceae</taxon>
        <taxon>Prasinodermales</taxon>
        <taxon>Prasinodermaceae</taxon>
        <taxon>Prasinoderma</taxon>
    </lineage>
</organism>
<evidence type="ECO:0000256" key="2">
    <source>
        <dbReference type="SAM" id="MobiDB-lite"/>
    </source>
</evidence>
<keyword evidence="3" id="KW-0812">Transmembrane</keyword>
<keyword evidence="3" id="KW-0472">Membrane</keyword>
<dbReference type="PROSITE" id="PS50089">
    <property type="entry name" value="ZF_RING_2"/>
    <property type="match status" value="1"/>
</dbReference>
<proteinExistence type="predicted"/>
<dbReference type="InterPro" id="IPR001841">
    <property type="entry name" value="Znf_RING"/>
</dbReference>
<evidence type="ECO:0000256" key="3">
    <source>
        <dbReference type="SAM" id="Phobius"/>
    </source>
</evidence>
<dbReference type="Gene3D" id="3.30.40.10">
    <property type="entry name" value="Zinc/RING finger domain, C3HC4 (zinc finger)"/>
    <property type="match status" value="1"/>
</dbReference>
<evidence type="ECO:0000256" key="1">
    <source>
        <dbReference type="PROSITE-ProRule" id="PRU00175"/>
    </source>
</evidence>
<dbReference type="EMBL" id="HBDZ01013190">
    <property type="protein sequence ID" value="CAD8247347.1"/>
    <property type="molecule type" value="Transcribed_RNA"/>
</dbReference>
<gene>
    <name evidence="5" type="ORF">PCOL08062_LOCUS10115</name>
</gene>
<evidence type="ECO:0000259" key="4">
    <source>
        <dbReference type="PROSITE" id="PS50089"/>
    </source>
</evidence>
<protein>
    <recommendedName>
        <fullName evidence="4">RING-type domain-containing protein</fullName>
    </recommendedName>
</protein>
<feature type="region of interest" description="Disordered" evidence="2">
    <location>
        <begin position="1"/>
        <end position="60"/>
    </location>
</feature>
<sequence length="260" mass="27141">MSPAAAREGVGARDSGNGASSTPEASGDQERDGGADATDANDASSSPPRSSPKPSTAASTELCPVCRQGSDSSLAAGPKECAICSEPLGAGDVEDGEDALGHVFACCHQRACVVCAGSWIRAWANLPGQRARIRQAGGEARPTCPFCRTELGDAELNDLLALSGTTLEEILGDDDDGAQPAQPLEVRVFSQRGTVHPDFSGPGGGVLVGPDGERVIVDVENQQALRARVHRGRSIYRYTGFLRWAVFFVIVIVVTIFFTA</sequence>
<reference evidence="5" key="1">
    <citation type="submission" date="2021-01" db="EMBL/GenBank/DDBJ databases">
        <authorList>
            <person name="Corre E."/>
            <person name="Pelletier E."/>
            <person name="Niang G."/>
            <person name="Scheremetjew M."/>
            <person name="Finn R."/>
            <person name="Kale V."/>
            <person name="Holt S."/>
            <person name="Cochrane G."/>
            <person name="Meng A."/>
            <person name="Brown T."/>
            <person name="Cohen L."/>
        </authorList>
    </citation>
    <scope>NUCLEOTIDE SEQUENCE</scope>
    <source>
        <strain evidence="5">CCMP1413</strain>
    </source>
</reference>
<name>A0A7R9Y5V5_9VIRI</name>
<evidence type="ECO:0000313" key="5">
    <source>
        <dbReference type="EMBL" id="CAD8247347.1"/>
    </source>
</evidence>
<keyword evidence="1" id="KW-0479">Metal-binding</keyword>
<keyword evidence="1" id="KW-0863">Zinc-finger</keyword>
<accession>A0A7R9Y5V5</accession>
<keyword evidence="3" id="KW-1133">Transmembrane helix</keyword>
<feature type="transmembrane region" description="Helical" evidence="3">
    <location>
        <begin position="241"/>
        <end position="259"/>
    </location>
</feature>
<keyword evidence="1" id="KW-0862">Zinc</keyword>
<dbReference type="InterPro" id="IPR013083">
    <property type="entry name" value="Znf_RING/FYVE/PHD"/>
</dbReference>
<dbReference type="AlphaFoldDB" id="A0A7R9Y5V5"/>
<feature type="domain" description="RING-type" evidence="4">
    <location>
        <begin position="81"/>
        <end position="148"/>
    </location>
</feature>
<dbReference type="GO" id="GO:0008270">
    <property type="term" value="F:zinc ion binding"/>
    <property type="evidence" value="ECO:0007669"/>
    <property type="project" value="UniProtKB-KW"/>
</dbReference>